<keyword evidence="8" id="KW-1185">Reference proteome</keyword>
<evidence type="ECO:0000259" key="6">
    <source>
        <dbReference type="Pfam" id="PF08281"/>
    </source>
</evidence>
<feature type="domain" description="RNA polymerase sigma factor 70 region 4 type 2" evidence="6">
    <location>
        <begin position="112"/>
        <end position="164"/>
    </location>
</feature>
<gene>
    <name evidence="7" type="ORF">DX873_13115</name>
</gene>
<keyword evidence="2" id="KW-0805">Transcription regulation</keyword>
<dbReference type="InterPro" id="IPR013324">
    <property type="entry name" value="RNA_pol_sigma_r3/r4-like"/>
</dbReference>
<dbReference type="InterPro" id="IPR039425">
    <property type="entry name" value="RNA_pol_sigma-70-like"/>
</dbReference>
<reference evidence="7 8" key="1">
    <citation type="submission" date="2018-08" db="EMBL/GenBank/DDBJ databases">
        <title>Muricauda nanhaiensis sp. nov., isolated from seawater of the South China Sea.</title>
        <authorList>
            <person name="Dang Y."/>
        </authorList>
    </citation>
    <scope>NUCLEOTIDE SEQUENCE [LARGE SCALE GENOMIC DNA]</scope>
    <source>
        <strain evidence="7 8">SM1704</strain>
    </source>
</reference>
<name>A0A371JP06_9FLAO</name>
<evidence type="ECO:0000256" key="4">
    <source>
        <dbReference type="ARBA" id="ARBA00023163"/>
    </source>
</evidence>
<dbReference type="Pfam" id="PF08281">
    <property type="entry name" value="Sigma70_r4_2"/>
    <property type="match status" value="1"/>
</dbReference>
<keyword evidence="4" id="KW-0804">Transcription</keyword>
<dbReference type="Pfam" id="PF04542">
    <property type="entry name" value="Sigma70_r2"/>
    <property type="match status" value="1"/>
</dbReference>
<dbReference type="GO" id="GO:0016987">
    <property type="term" value="F:sigma factor activity"/>
    <property type="evidence" value="ECO:0007669"/>
    <property type="project" value="UniProtKB-KW"/>
</dbReference>
<proteinExistence type="inferred from homology"/>
<keyword evidence="3" id="KW-0731">Sigma factor</keyword>
<dbReference type="Proteomes" id="UP000261828">
    <property type="component" value="Unassembled WGS sequence"/>
</dbReference>
<sequence length="174" mass="20489">MQKPLHQNICDKLRFSKLYEKYAQTLSNILLYKYGSLANPSDKVQEAFIKLWENCSKITPQAAKSYLYTTANNMMLNEVKHQKVVLKHQQIKPRDYTNESPEYIMRKNEFLQRFERALSELKEEERVAFLLSKAEGKTHKEVSETLGITKKVAEHRIYAALHKLKDALEELKQR</sequence>
<dbReference type="AlphaFoldDB" id="A0A371JP06"/>
<dbReference type="Gene3D" id="1.10.1740.10">
    <property type="match status" value="1"/>
</dbReference>
<dbReference type="PANTHER" id="PTHR43133:SF46">
    <property type="entry name" value="RNA POLYMERASE SIGMA-70 FACTOR ECF SUBFAMILY"/>
    <property type="match status" value="1"/>
</dbReference>
<dbReference type="OrthoDB" id="659855at2"/>
<dbReference type="Gene3D" id="1.10.10.10">
    <property type="entry name" value="Winged helix-like DNA-binding domain superfamily/Winged helix DNA-binding domain"/>
    <property type="match status" value="1"/>
</dbReference>
<evidence type="ECO:0000256" key="1">
    <source>
        <dbReference type="ARBA" id="ARBA00010641"/>
    </source>
</evidence>
<evidence type="ECO:0000256" key="3">
    <source>
        <dbReference type="ARBA" id="ARBA00023082"/>
    </source>
</evidence>
<comment type="similarity">
    <text evidence="1">Belongs to the sigma-70 factor family. ECF subfamily.</text>
</comment>
<evidence type="ECO:0000313" key="7">
    <source>
        <dbReference type="EMBL" id="RDY58923.1"/>
    </source>
</evidence>
<dbReference type="GO" id="GO:0003677">
    <property type="term" value="F:DNA binding"/>
    <property type="evidence" value="ECO:0007669"/>
    <property type="project" value="InterPro"/>
</dbReference>
<evidence type="ECO:0000313" key="8">
    <source>
        <dbReference type="Proteomes" id="UP000261828"/>
    </source>
</evidence>
<dbReference type="NCBIfam" id="TIGR02937">
    <property type="entry name" value="sigma70-ECF"/>
    <property type="match status" value="1"/>
</dbReference>
<organism evidence="7 8">
    <name type="scientific">Flagellimonas nanhaiensis</name>
    <dbReference type="NCBI Taxonomy" id="2292706"/>
    <lineage>
        <taxon>Bacteria</taxon>
        <taxon>Pseudomonadati</taxon>
        <taxon>Bacteroidota</taxon>
        <taxon>Flavobacteriia</taxon>
        <taxon>Flavobacteriales</taxon>
        <taxon>Flavobacteriaceae</taxon>
        <taxon>Flagellimonas</taxon>
    </lineage>
</organism>
<evidence type="ECO:0000259" key="5">
    <source>
        <dbReference type="Pfam" id="PF04542"/>
    </source>
</evidence>
<dbReference type="InterPro" id="IPR014284">
    <property type="entry name" value="RNA_pol_sigma-70_dom"/>
</dbReference>
<comment type="caution">
    <text evidence="7">The sequence shown here is derived from an EMBL/GenBank/DDBJ whole genome shotgun (WGS) entry which is preliminary data.</text>
</comment>
<evidence type="ECO:0000256" key="2">
    <source>
        <dbReference type="ARBA" id="ARBA00023015"/>
    </source>
</evidence>
<dbReference type="InterPro" id="IPR013325">
    <property type="entry name" value="RNA_pol_sigma_r2"/>
</dbReference>
<protein>
    <submittedName>
        <fullName evidence="7">RNA polymerase subunit sigma-70</fullName>
    </submittedName>
</protein>
<dbReference type="SUPFAM" id="SSF88659">
    <property type="entry name" value="Sigma3 and sigma4 domains of RNA polymerase sigma factors"/>
    <property type="match status" value="1"/>
</dbReference>
<dbReference type="GO" id="GO:0006352">
    <property type="term" value="P:DNA-templated transcription initiation"/>
    <property type="evidence" value="ECO:0007669"/>
    <property type="project" value="InterPro"/>
</dbReference>
<dbReference type="PANTHER" id="PTHR43133">
    <property type="entry name" value="RNA POLYMERASE ECF-TYPE SIGMA FACTO"/>
    <property type="match status" value="1"/>
</dbReference>
<feature type="domain" description="RNA polymerase sigma-70 region 2" evidence="5">
    <location>
        <begin position="18"/>
        <end position="83"/>
    </location>
</feature>
<dbReference type="InterPro" id="IPR007627">
    <property type="entry name" value="RNA_pol_sigma70_r2"/>
</dbReference>
<dbReference type="InterPro" id="IPR013249">
    <property type="entry name" value="RNA_pol_sigma70_r4_t2"/>
</dbReference>
<dbReference type="InterPro" id="IPR036388">
    <property type="entry name" value="WH-like_DNA-bd_sf"/>
</dbReference>
<dbReference type="SUPFAM" id="SSF88946">
    <property type="entry name" value="Sigma2 domain of RNA polymerase sigma factors"/>
    <property type="match status" value="1"/>
</dbReference>
<dbReference type="EMBL" id="QTJX01000003">
    <property type="protein sequence ID" value="RDY58923.1"/>
    <property type="molecule type" value="Genomic_DNA"/>
</dbReference>
<accession>A0A371JP06</accession>